<feature type="region of interest" description="Disordered" evidence="1">
    <location>
        <begin position="317"/>
        <end position="344"/>
    </location>
</feature>
<reference evidence="2 3" key="1">
    <citation type="submission" date="2016-10" db="EMBL/GenBank/DDBJ databases">
        <authorList>
            <person name="de Groot N.N."/>
        </authorList>
    </citation>
    <scope>NUCLEOTIDE SEQUENCE [LARGE SCALE GENOMIC DNA]</scope>
    <source>
        <strain evidence="2 3">DSM 44778</strain>
    </source>
</reference>
<dbReference type="EMBL" id="FORR01000001">
    <property type="protein sequence ID" value="SFI68283.1"/>
    <property type="molecule type" value="Genomic_DNA"/>
</dbReference>
<organism evidence="2 3">
    <name type="scientific">Thermoflavimicrobium dichotomicum</name>
    <dbReference type="NCBI Taxonomy" id="46223"/>
    <lineage>
        <taxon>Bacteria</taxon>
        <taxon>Bacillati</taxon>
        <taxon>Bacillota</taxon>
        <taxon>Bacilli</taxon>
        <taxon>Bacillales</taxon>
        <taxon>Thermoactinomycetaceae</taxon>
        <taxon>Thermoflavimicrobium</taxon>
    </lineage>
</organism>
<feature type="compositionally biased region" description="Basic residues" evidence="1">
    <location>
        <begin position="428"/>
        <end position="445"/>
    </location>
</feature>
<name>A0A1I3K6Y0_9BACL</name>
<feature type="compositionally biased region" description="Polar residues" evidence="1">
    <location>
        <begin position="449"/>
        <end position="468"/>
    </location>
</feature>
<dbReference type="RefSeq" id="WP_093227415.1">
    <property type="nucleotide sequence ID" value="NZ_FORR01000001.1"/>
</dbReference>
<dbReference type="AlphaFoldDB" id="A0A1I3K6Y0"/>
<feature type="compositionally biased region" description="Basic and acidic residues" evidence="1">
    <location>
        <begin position="333"/>
        <end position="344"/>
    </location>
</feature>
<protein>
    <submittedName>
        <fullName evidence="2">Uncharacterized protein</fullName>
    </submittedName>
</protein>
<keyword evidence="3" id="KW-1185">Reference proteome</keyword>
<evidence type="ECO:0000256" key="1">
    <source>
        <dbReference type="SAM" id="MobiDB-lite"/>
    </source>
</evidence>
<accession>A0A1I3K6Y0</accession>
<feature type="region of interest" description="Disordered" evidence="1">
    <location>
        <begin position="370"/>
        <end position="468"/>
    </location>
</feature>
<proteinExistence type="predicted"/>
<sequence>MMSLSDFKKEELTASSSRIMKKIEGSPVNYRKIALKLGATAAMTICSVGLLTGCYSQSDDVASKQNAINKTKVSMEKEYIYQKIPTNQQVTSEKDGEQVTWASDQNYSNLTNRDFENIVNRAIQVYGDVKGDHKKENVSNHLTLNADNAFAFSNVSPDAPKISNKNENLFNALLDEKVISIALSEKQEKESKVEIVAALNQATSNQDDQFNSDFTNYNIYSTTSGNQQKQIFKPLKLHKKTLANHHDSSLLGIKKKHKLDDFNQSLESSDVRDHMQVETGNKLDEHGRKWKISVTDDINKPSDDLTDKKADVMDKKVDVEDQKANHNAQDNVQFDKRDKDGSDDVRDTRIKVTVEVQIDENHKDQIVVKKSLDQETPKSEPIGQVNKQQNEAKREVEKSAQKKYKITKPDFNKKEQKKTVLKKEKQSLSKHGKKMVKTTKAKKLKPSNVKPSNETIYSKITPSSIKPI</sequence>
<evidence type="ECO:0000313" key="2">
    <source>
        <dbReference type="EMBL" id="SFI68283.1"/>
    </source>
</evidence>
<feature type="compositionally biased region" description="Basic and acidic residues" evidence="1">
    <location>
        <begin position="390"/>
        <end position="400"/>
    </location>
</feature>
<dbReference type="STRING" id="46223.SAMN05421852_101359"/>
<feature type="compositionally biased region" description="Basic and acidic residues" evidence="1">
    <location>
        <begin position="407"/>
        <end position="427"/>
    </location>
</feature>
<gene>
    <name evidence="2" type="ORF">SAMN05421852_101359</name>
</gene>
<dbReference type="Proteomes" id="UP000199545">
    <property type="component" value="Unassembled WGS sequence"/>
</dbReference>
<evidence type="ECO:0000313" key="3">
    <source>
        <dbReference type="Proteomes" id="UP000199545"/>
    </source>
</evidence>